<dbReference type="Pfam" id="PF05593">
    <property type="entry name" value="RHS_repeat"/>
    <property type="match status" value="3"/>
</dbReference>
<name>A0A8F8ATT0_SALBN</name>
<feature type="region of interest" description="Disordered" evidence="3">
    <location>
        <begin position="1309"/>
        <end position="1333"/>
    </location>
</feature>
<feature type="region of interest" description="Disordered" evidence="3">
    <location>
        <begin position="601"/>
        <end position="630"/>
    </location>
</feature>
<evidence type="ECO:0000259" key="4">
    <source>
        <dbReference type="Pfam" id="PF03527"/>
    </source>
</evidence>
<dbReference type="InterPro" id="IPR001826">
    <property type="entry name" value="RHS"/>
</dbReference>
<dbReference type="InterPro" id="IPR006530">
    <property type="entry name" value="YD"/>
</dbReference>
<evidence type="ECO:0000256" key="1">
    <source>
        <dbReference type="ARBA" id="ARBA00009455"/>
    </source>
</evidence>
<dbReference type="PANTHER" id="PTHR32305:SF15">
    <property type="entry name" value="PROTEIN RHSA-RELATED"/>
    <property type="match status" value="1"/>
</dbReference>
<reference evidence="7" key="1">
    <citation type="submission" date="2019-02" db="EMBL/GenBank/DDBJ databases">
        <title>Average Nucleotide Identity (ANI) for Rapid Identification of Enteric Bacteria using Whole Genome Sequence (WGS).</title>
        <authorList>
            <person name="Dinsmore B."/>
            <person name="Lane C."/>
            <person name="Rowe L."/>
        </authorList>
    </citation>
    <scope>NUCLEOTIDE SEQUENCE</scope>
    <source>
        <strain evidence="7">04-0440</strain>
    </source>
</reference>
<protein>
    <submittedName>
        <fullName evidence="7">RHS repeat protein</fullName>
    </submittedName>
</protein>
<dbReference type="NCBIfam" id="NF041261">
    <property type="entry name" value="RHS_core"/>
    <property type="match status" value="1"/>
</dbReference>
<evidence type="ECO:0000313" key="7">
    <source>
        <dbReference type="EMBL" id="QXY84058.1"/>
    </source>
</evidence>
<dbReference type="InterPro" id="IPR056823">
    <property type="entry name" value="TEN-like_YD-shell"/>
</dbReference>
<comment type="similarity">
    <text evidence="1">Belongs to the RHS family.</text>
</comment>
<organism evidence="7">
    <name type="scientific">Salmonella bongori</name>
    <dbReference type="NCBI Taxonomy" id="54736"/>
    <lineage>
        <taxon>Bacteria</taxon>
        <taxon>Pseudomonadati</taxon>
        <taxon>Pseudomonadota</taxon>
        <taxon>Gammaproteobacteria</taxon>
        <taxon>Enterobacterales</taxon>
        <taxon>Enterobacteriaceae</taxon>
        <taxon>Salmonella</taxon>
    </lineage>
</organism>
<dbReference type="Pfam" id="PF03527">
    <property type="entry name" value="RHS"/>
    <property type="match status" value="1"/>
</dbReference>
<evidence type="ECO:0000256" key="3">
    <source>
        <dbReference type="SAM" id="MobiDB-lite"/>
    </source>
</evidence>
<dbReference type="InterPro" id="IPR022385">
    <property type="entry name" value="Rhs_assc_core"/>
</dbReference>
<sequence>MSGKPAARQGDMTQYGGPVVQGSAGVMIGAPTGVACSVCPGGMTSGNPVNPLLGAKVLPGETDIALPGPLPFMLSRTYSSYRTKTPAPSGIFGPGWKAPFDIRLQLRDDELIINDDGGRSIHFGPLLPGETAFSRSESLWLARGGVARLHESNVLHVLWQALPEDLRLSPHLYLATSSAQGPWWILGWSERVPGAEEPLPAPLPPYRVLTGLADRFGRTQIFHREADGESAGNITAVTDGAGRRFRLALTTQAQRAEAARKQATVSGISAPEYPQTMPVSGYGADSGIRLEAVWLTHDPAYPDNLPALPLVRYTYTPRGELSVVYDRSGTPVRSFTYDDKHPGRMTAHQYAGRPQTAYRYDASGRVTEQHNPAGLSYTYGYEKNAVIITDSLNRREVLHTEGEGGLKRVIKEEKADGSAITREFDNAGRMVAMTDAAGRKTEYRLNIGSGNVTEIVAPDGRSVRFSYNDQRQLISTTGTDGLRSQQAFDDRGRLTQEKSRHGDITRYFYDGPHSELPSAIEDTTGSRKQMTWSRYGQLLTLTDCSGYQTRYEYNRFGQVTAIHQEEGLSQYRAYDERGRLVSQKDAAGHETRYEYNMAGDLTTVTHPDGSRQTTKYDSTGHPVSTTGGGLTRQMEYDAAGRVTRLINENGASASFTYDLPDRLAQETGFDGRTQRYQYSITGQLIRSEDESLVTLWHYDASGRLTHRTVNDEPAEQWQYNGRGWLTETSHLSDGHRVAVQYEYDKQGRMNLERQTVQHSETGELLWQHVTRHDYPQGLATRTTPDNLPTVEWLTYGSGYLAGMKLGETPLVDFTRDRLHREIQRTSGTYEQNTLYSATGQLLSHTFSDPVLNREYGYNDNGQLVRIRGTHQEEDYRYDGAGRLISARHNDLRRRYATDPAGNRVTDREQYPALPPVWRDNRIGEDVQYFYHHDEHGRLVEKDERQPGDGGGYVHCYHYDNQHRLCHYRCEQQGVTRLESRYLYDPLGRRIGKRVWKSHRYEDGSRTRPEITESVWYGWDGDRLTTTETDTQRIQTIYLPGSFTPLVRIETETSELLKAARRTLAEKFQQEANVTFPTELVTMVDNLEAELQRGELSEASRAWLAQCGLTPEQIKNQMEPEYTPQRKIHLYHCDHRGLPLALVNAEGKADWSAEYDAWGNVLRENNPHNLKQLIRLPGQQYDEETGLYYNRHRYYDPSQGRYITQDPIGLKGGWNLYQYPLNPLNYIDPMGLELLLLPSPRQKPASQSCTIDPITQQPVGRFIGDSKGNIMVEPVGGRTIPYPPSNPVSVDTHTLYPNNSNAYRLNPMGHANNSTPHAHAHLPGTGSGMRGQGSSLDVNGRVVPWNSSAAHISIKSLGPLSFFSSILHMYTLRSCREGTLGQCYCAMGIEMSTGSSQDEADIICGMPEFF</sequence>
<dbReference type="InterPro" id="IPR050708">
    <property type="entry name" value="T6SS_VgrG/RHS"/>
</dbReference>
<feature type="domain" description="Teneurin-like YD-shell" evidence="6">
    <location>
        <begin position="632"/>
        <end position="754"/>
    </location>
</feature>
<dbReference type="Pfam" id="PF20148">
    <property type="entry name" value="DUF6531"/>
    <property type="match status" value="1"/>
</dbReference>
<dbReference type="NCBIfam" id="TIGR01643">
    <property type="entry name" value="YD_repeat_2x"/>
    <property type="match status" value="7"/>
</dbReference>
<dbReference type="Pfam" id="PF25023">
    <property type="entry name" value="TEN_YD-shell"/>
    <property type="match status" value="2"/>
</dbReference>
<feature type="domain" description="DUF6531" evidence="5">
    <location>
        <begin position="46"/>
        <end position="123"/>
    </location>
</feature>
<proteinExistence type="inferred from homology"/>
<dbReference type="InterPro" id="IPR053422">
    <property type="entry name" value="RHS_domain"/>
</dbReference>
<feature type="compositionally biased region" description="Polar residues" evidence="3">
    <location>
        <begin position="602"/>
        <end position="625"/>
    </location>
</feature>
<dbReference type="InterPro" id="IPR031325">
    <property type="entry name" value="RHS_repeat"/>
</dbReference>
<dbReference type="PANTHER" id="PTHR32305">
    <property type="match status" value="1"/>
</dbReference>
<evidence type="ECO:0000259" key="6">
    <source>
        <dbReference type="Pfam" id="PF25023"/>
    </source>
</evidence>
<feature type="domain" description="Teneurin-like YD-shell" evidence="6">
    <location>
        <begin position="867"/>
        <end position="994"/>
    </location>
</feature>
<gene>
    <name evidence="7" type="ORF">EWI73_08935</name>
</gene>
<accession>A0A8F8ATT0</accession>
<dbReference type="NCBIfam" id="TIGR03696">
    <property type="entry name" value="Rhs_assc_core"/>
    <property type="match status" value="1"/>
</dbReference>
<evidence type="ECO:0000259" key="5">
    <source>
        <dbReference type="Pfam" id="PF20148"/>
    </source>
</evidence>
<feature type="domain" description="RHS protein conserved region" evidence="4">
    <location>
        <begin position="1127"/>
        <end position="1164"/>
    </location>
</feature>
<dbReference type="EMBL" id="CP035676">
    <property type="protein sequence ID" value="QXY84058.1"/>
    <property type="molecule type" value="Genomic_DNA"/>
</dbReference>
<keyword evidence="2" id="KW-0677">Repeat</keyword>
<dbReference type="InterPro" id="IPR045351">
    <property type="entry name" value="DUF6531"/>
</dbReference>
<evidence type="ECO:0000256" key="2">
    <source>
        <dbReference type="ARBA" id="ARBA00022737"/>
    </source>
</evidence>